<dbReference type="HOGENOM" id="CLU_1956969_0_0_6"/>
<evidence type="ECO:0000256" key="1">
    <source>
        <dbReference type="SAM" id="Phobius"/>
    </source>
</evidence>
<keyword evidence="3" id="KW-1185">Reference proteome</keyword>
<keyword evidence="1" id="KW-1133">Transmembrane helix</keyword>
<reference evidence="2 3" key="1">
    <citation type="journal article" date="2012" name="Stand. Genomic Sci.">
        <title>Complete genome sequence of the melanogenic marine bacterium Marinomonas mediterranea type strain (MMB-1(T)).</title>
        <authorList>
            <person name="Lucas-Elio P."/>
            <person name="Goodwin L."/>
            <person name="Woyke T."/>
            <person name="Pitluck S."/>
            <person name="Nolan M."/>
            <person name="Kyrpides N.C."/>
            <person name="Detter J.C."/>
            <person name="Copeland A."/>
            <person name="Teshima H."/>
            <person name="Bruce D."/>
            <person name="Detter C."/>
            <person name="Tapia R."/>
            <person name="Han S."/>
            <person name="Land M.L."/>
            <person name="Ivanova N."/>
            <person name="Mikhailova N."/>
            <person name="Johnston A.W."/>
            <person name="Sanchez-Amat A."/>
        </authorList>
    </citation>
    <scope>NUCLEOTIDE SEQUENCE [LARGE SCALE GENOMIC DNA]</scope>
    <source>
        <strain evidence="3">ATCC 700492 / JCM 21426 / NBRC 103028 / MMB-1</strain>
    </source>
</reference>
<gene>
    <name evidence="2" type="ordered locus">Marme_1662</name>
</gene>
<dbReference type="EMBL" id="CP002583">
    <property type="protein sequence ID" value="ADZ90923.1"/>
    <property type="molecule type" value="Genomic_DNA"/>
</dbReference>
<feature type="transmembrane region" description="Helical" evidence="1">
    <location>
        <begin position="101"/>
        <end position="122"/>
    </location>
</feature>
<dbReference type="AlphaFoldDB" id="F2JZR9"/>
<name>F2JZR9_MARM1</name>
<organism evidence="2 3">
    <name type="scientific">Marinomonas mediterranea (strain ATCC 700492 / JCM 21426 / NBRC 103028 / MMB-1)</name>
    <dbReference type="NCBI Taxonomy" id="717774"/>
    <lineage>
        <taxon>Bacteria</taxon>
        <taxon>Pseudomonadati</taxon>
        <taxon>Pseudomonadota</taxon>
        <taxon>Gammaproteobacteria</taxon>
        <taxon>Oceanospirillales</taxon>
        <taxon>Oceanospirillaceae</taxon>
        <taxon>Marinomonas</taxon>
    </lineage>
</organism>
<keyword evidence="1" id="KW-0812">Transmembrane</keyword>
<feature type="transmembrane region" description="Helical" evidence="1">
    <location>
        <begin position="70"/>
        <end position="89"/>
    </location>
</feature>
<evidence type="ECO:0000313" key="3">
    <source>
        <dbReference type="Proteomes" id="UP000001062"/>
    </source>
</evidence>
<feature type="transmembrane region" description="Helical" evidence="1">
    <location>
        <begin position="42"/>
        <end position="63"/>
    </location>
</feature>
<protein>
    <submittedName>
        <fullName evidence="2">Uncharacterized protein</fullName>
    </submittedName>
</protein>
<dbReference type="Proteomes" id="UP000001062">
    <property type="component" value="Chromosome"/>
</dbReference>
<keyword evidence="1" id="KW-0472">Membrane</keyword>
<proteinExistence type="predicted"/>
<dbReference type="KEGG" id="mme:Marme_1662"/>
<evidence type="ECO:0000313" key="2">
    <source>
        <dbReference type="EMBL" id="ADZ90923.1"/>
    </source>
</evidence>
<dbReference type="PATRIC" id="fig|717774.3.peg.1726"/>
<accession>F2JZR9</accession>
<sequence length="128" mass="14398" precursor="true">MRAAFIGALTSLLIPVSFIVFFVLGEIFYPPENSENDGYIRGFAIFLGFVPLIFFSCFIYFILMSIKETLSLKSALIVSLLLSCSLGFLLTKNSAPMPQLFIYWGSVSLFFSTTLCLGAWVWHKKLKT</sequence>